<dbReference type="OrthoDB" id="690661at2759"/>
<organism evidence="3 4">
    <name type="scientific">Macleaya cordata</name>
    <name type="common">Five-seeded plume-poppy</name>
    <name type="synonym">Bocconia cordata</name>
    <dbReference type="NCBI Taxonomy" id="56857"/>
    <lineage>
        <taxon>Eukaryota</taxon>
        <taxon>Viridiplantae</taxon>
        <taxon>Streptophyta</taxon>
        <taxon>Embryophyta</taxon>
        <taxon>Tracheophyta</taxon>
        <taxon>Spermatophyta</taxon>
        <taxon>Magnoliopsida</taxon>
        <taxon>Ranunculales</taxon>
        <taxon>Papaveraceae</taxon>
        <taxon>Papaveroideae</taxon>
        <taxon>Macleaya</taxon>
    </lineage>
</organism>
<keyword evidence="4" id="KW-1185">Reference proteome</keyword>
<evidence type="ECO:0000313" key="4">
    <source>
        <dbReference type="Proteomes" id="UP000195402"/>
    </source>
</evidence>
<dbReference type="Proteomes" id="UP000195402">
    <property type="component" value="Unassembled WGS sequence"/>
</dbReference>
<dbReference type="EMBL" id="MVGT01004145">
    <property type="protein sequence ID" value="OVA01265.1"/>
    <property type="molecule type" value="Genomic_DNA"/>
</dbReference>
<proteinExistence type="predicted"/>
<protein>
    <submittedName>
        <fullName evidence="3">Uncharacterized protein</fullName>
    </submittedName>
</protein>
<dbReference type="AlphaFoldDB" id="A0A200PST9"/>
<keyword evidence="2" id="KW-0812">Transmembrane</keyword>
<accession>A0A200PST9</accession>
<evidence type="ECO:0000313" key="3">
    <source>
        <dbReference type="EMBL" id="OVA01265.1"/>
    </source>
</evidence>
<feature type="region of interest" description="Disordered" evidence="1">
    <location>
        <begin position="139"/>
        <end position="162"/>
    </location>
</feature>
<evidence type="ECO:0000256" key="2">
    <source>
        <dbReference type="SAM" id="Phobius"/>
    </source>
</evidence>
<evidence type="ECO:0000256" key="1">
    <source>
        <dbReference type="SAM" id="MobiDB-lite"/>
    </source>
</evidence>
<comment type="caution">
    <text evidence="3">The sequence shown here is derived from an EMBL/GenBank/DDBJ whole genome shotgun (WGS) entry which is preliminary data.</text>
</comment>
<gene>
    <name evidence="3" type="ORF">BVC80_1653g69</name>
</gene>
<dbReference type="PANTHER" id="PTHR35463">
    <property type="entry name" value="TRANSMEMBRANE PROTEIN"/>
    <property type="match status" value="1"/>
</dbReference>
<name>A0A200PST9_MACCD</name>
<keyword evidence="2" id="KW-1133">Transmembrane helix</keyword>
<dbReference type="OMA" id="VWFINIS"/>
<reference evidence="3 4" key="1">
    <citation type="journal article" date="2017" name="Mol. Plant">
        <title>The Genome of Medicinal Plant Macleaya cordata Provides New Insights into Benzylisoquinoline Alkaloids Metabolism.</title>
        <authorList>
            <person name="Liu X."/>
            <person name="Liu Y."/>
            <person name="Huang P."/>
            <person name="Ma Y."/>
            <person name="Qing Z."/>
            <person name="Tang Q."/>
            <person name="Cao H."/>
            <person name="Cheng P."/>
            <person name="Zheng Y."/>
            <person name="Yuan Z."/>
            <person name="Zhou Y."/>
            <person name="Liu J."/>
            <person name="Tang Z."/>
            <person name="Zhuo Y."/>
            <person name="Zhang Y."/>
            <person name="Yu L."/>
            <person name="Huang J."/>
            <person name="Yang P."/>
            <person name="Peng Q."/>
            <person name="Zhang J."/>
            <person name="Jiang W."/>
            <person name="Zhang Z."/>
            <person name="Lin K."/>
            <person name="Ro D.K."/>
            <person name="Chen X."/>
            <person name="Xiong X."/>
            <person name="Shang Y."/>
            <person name="Huang S."/>
            <person name="Zeng J."/>
        </authorList>
    </citation>
    <scope>NUCLEOTIDE SEQUENCE [LARGE SCALE GENOMIC DNA]</scope>
    <source>
        <strain evidence="4">cv. BLH2017</strain>
        <tissue evidence="3">Root</tissue>
    </source>
</reference>
<dbReference type="InParanoid" id="A0A200PST9"/>
<feature type="compositionally biased region" description="Polar residues" evidence="1">
    <location>
        <begin position="140"/>
        <end position="162"/>
    </location>
</feature>
<feature type="transmembrane region" description="Helical" evidence="2">
    <location>
        <begin position="12"/>
        <end position="31"/>
    </location>
</feature>
<keyword evidence="2" id="KW-0472">Membrane</keyword>
<dbReference type="PANTHER" id="PTHR35463:SF10">
    <property type="entry name" value="TRANSMEMBRANE PROTEIN"/>
    <property type="match status" value="1"/>
</dbReference>
<sequence>MNKSTRTPSELLLIFLFISLELVIIISPLFISTINADHHDGGDQQNNLKNKQNPNAAERAIGITTHVTPWMTIRSWLKLAWMNIRPTDSQAINREASNSGELMKEAVSKSFETSKETAKKTAKVAGDAIHKTAEKVIKKTTVSNTATGKSSMDNNNNNQQEL</sequence>